<evidence type="ECO:0000313" key="3">
    <source>
        <dbReference type="Proteomes" id="UP000316988"/>
    </source>
</evidence>
<evidence type="ECO:0000256" key="1">
    <source>
        <dbReference type="SAM" id="Phobius"/>
    </source>
</evidence>
<dbReference type="Proteomes" id="UP000316988">
    <property type="component" value="Unassembled WGS sequence"/>
</dbReference>
<gene>
    <name evidence="2" type="ORF">FNM00_03570</name>
</gene>
<feature type="transmembrane region" description="Helical" evidence="1">
    <location>
        <begin position="20"/>
        <end position="39"/>
    </location>
</feature>
<organism evidence="2 3">
    <name type="scientific">Aeromicrobium piscarium</name>
    <dbReference type="NCBI Taxonomy" id="2590901"/>
    <lineage>
        <taxon>Bacteria</taxon>
        <taxon>Bacillati</taxon>
        <taxon>Actinomycetota</taxon>
        <taxon>Actinomycetes</taxon>
        <taxon>Propionibacteriales</taxon>
        <taxon>Nocardioidaceae</taxon>
        <taxon>Aeromicrobium</taxon>
    </lineage>
</organism>
<feature type="transmembrane region" description="Helical" evidence="1">
    <location>
        <begin position="45"/>
        <end position="66"/>
    </location>
</feature>
<dbReference type="OrthoDB" id="4833370at2"/>
<protein>
    <recommendedName>
        <fullName evidence="4">PH domain-containing protein</fullName>
    </recommendedName>
</protein>
<dbReference type="AlphaFoldDB" id="A0A554SGN7"/>
<dbReference type="EMBL" id="VLNT01000002">
    <property type="protein sequence ID" value="TSD65517.1"/>
    <property type="molecule type" value="Genomic_DNA"/>
</dbReference>
<evidence type="ECO:0000313" key="2">
    <source>
        <dbReference type="EMBL" id="TSD65517.1"/>
    </source>
</evidence>
<feature type="transmembrane region" description="Helical" evidence="1">
    <location>
        <begin position="184"/>
        <end position="209"/>
    </location>
</feature>
<accession>A0A554SGN7</accession>
<dbReference type="RefSeq" id="WP_143911640.1">
    <property type="nucleotide sequence ID" value="NZ_VLNT01000002.1"/>
</dbReference>
<keyword evidence="1" id="KW-1133">Transmembrane helix</keyword>
<sequence length="210" mass="23184">MTELRVPPEEARRIVRLNTVYILCLGPLFVLPLIPSGLLLPGGSIALVLASVGLLYVSAVLATRWLAFRFVRRSGVCFGDGSYRIGRLVGADRVYRADELSLAVLAEQFSLGVMRPALHLIVAGQKGPALLLVSQMFTVDQLEELAADLWRNGVAVERASQPLTAAALRRRDPRLIHWWRAHPVIFALLLMVAAVFILFFALFVVILAFI</sequence>
<keyword evidence="1" id="KW-0472">Membrane</keyword>
<reference evidence="2 3" key="1">
    <citation type="submission" date="2019-07" db="EMBL/GenBank/DDBJ databases">
        <authorList>
            <person name="Zhao L.H."/>
        </authorList>
    </citation>
    <scope>NUCLEOTIDE SEQUENCE [LARGE SCALE GENOMIC DNA]</scope>
    <source>
        <strain evidence="2 3">Co35</strain>
    </source>
</reference>
<name>A0A554SGN7_9ACTN</name>
<keyword evidence="1" id="KW-0812">Transmembrane</keyword>
<evidence type="ECO:0008006" key="4">
    <source>
        <dbReference type="Google" id="ProtNLM"/>
    </source>
</evidence>
<keyword evidence="3" id="KW-1185">Reference proteome</keyword>
<proteinExistence type="predicted"/>
<comment type="caution">
    <text evidence="2">The sequence shown here is derived from an EMBL/GenBank/DDBJ whole genome shotgun (WGS) entry which is preliminary data.</text>
</comment>